<dbReference type="RefSeq" id="WP_054534003.1">
    <property type="nucleotide sequence ID" value="NZ_LGKP01000014.1"/>
</dbReference>
<organism evidence="1 2">
    <name type="scientific">Herpetosiphon geysericola</name>
    <dbReference type="NCBI Taxonomy" id="70996"/>
    <lineage>
        <taxon>Bacteria</taxon>
        <taxon>Bacillati</taxon>
        <taxon>Chloroflexota</taxon>
        <taxon>Chloroflexia</taxon>
        <taxon>Herpetosiphonales</taxon>
        <taxon>Herpetosiphonaceae</taxon>
        <taxon>Herpetosiphon</taxon>
    </lineage>
</organism>
<sequence>MAQKMREKMVHMKELKDVHEFMDIYNQYANAAVEDDIHFDEEDEDIIVGCSGFQYLPDVHEGIIVLKVVDKVKKSKKGLRREV</sequence>
<proteinExistence type="predicted"/>
<comment type="caution">
    <text evidence="1">The sequence shown here is derived from an EMBL/GenBank/DDBJ whole genome shotgun (WGS) entry which is preliminary data.</text>
</comment>
<dbReference type="Proteomes" id="UP000050277">
    <property type="component" value="Unassembled WGS sequence"/>
</dbReference>
<protein>
    <submittedName>
        <fullName evidence="1">Uncharacterized protein</fullName>
    </submittedName>
</protein>
<name>A0A0P6YXM7_9CHLR</name>
<dbReference type="AlphaFoldDB" id="A0A0P6YXM7"/>
<accession>A0A0P6YXM7</accession>
<gene>
    <name evidence="1" type="ORF">SE18_08445</name>
</gene>
<evidence type="ECO:0000313" key="1">
    <source>
        <dbReference type="EMBL" id="KPL89976.1"/>
    </source>
</evidence>
<keyword evidence="2" id="KW-1185">Reference proteome</keyword>
<dbReference type="EMBL" id="LGKP01000014">
    <property type="protein sequence ID" value="KPL89976.1"/>
    <property type="molecule type" value="Genomic_DNA"/>
</dbReference>
<reference evidence="1 2" key="1">
    <citation type="submission" date="2015-07" db="EMBL/GenBank/DDBJ databases">
        <title>Whole genome sequence of Herpetosiphon geysericola DSM 7119.</title>
        <authorList>
            <person name="Hemp J."/>
            <person name="Ward L.M."/>
            <person name="Pace L.A."/>
            <person name="Fischer W.W."/>
        </authorList>
    </citation>
    <scope>NUCLEOTIDE SEQUENCE [LARGE SCALE GENOMIC DNA]</scope>
    <source>
        <strain evidence="1 2">DSM 7119</strain>
    </source>
</reference>
<evidence type="ECO:0000313" key="2">
    <source>
        <dbReference type="Proteomes" id="UP000050277"/>
    </source>
</evidence>